<feature type="transmembrane region" description="Helical" evidence="2">
    <location>
        <begin position="79"/>
        <end position="101"/>
    </location>
</feature>
<feature type="transmembrane region" description="Helical" evidence="2">
    <location>
        <begin position="122"/>
        <end position="142"/>
    </location>
</feature>
<evidence type="ECO:0000256" key="1">
    <source>
        <dbReference type="SAM" id="MobiDB-lite"/>
    </source>
</evidence>
<accession>A0A3A9YSL4</accession>
<feature type="compositionally biased region" description="Pro residues" evidence="1">
    <location>
        <begin position="11"/>
        <end position="25"/>
    </location>
</feature>
<dbReference type="EMBL" id="RBAL01000015">
    <property type="protein sequence ID" value="RKN39028.1"/>
    <property type="molecule type" value="Genomic_DNA"/>
</dbReference>
<organism evidence="4 5">
    <name type="scientific">Streptomyces hoynatensis</name>
    <dbReference type="NCBI Taxonomy" id="1141874"/>
    <lineage>
        <taxon>Bacteria</taxon>
        <taxon>Bacillati</taxon>
        <taxon>Actinomycetota</taxon>
        <taxon>Actinomycetes</taxon>
        <taxon>Kitasatosporales</taxon>
        <taxon>Streptomycetaceae</taxon>
        <taxon>Streptomyces</taxon>
    </lineage>
</organism>
<feature type="transmembrane region" description="Helical" evidence="2">
    <location>
        <begin position="328"/>
        <end position="349"/>
    </location>
</feature>
<sequence length="425" mass="45915">MDTSPRAPAVPATPTPSAPSTPPAPSGTVAPRAAPAGRLRWLDNLRLALTVLVVLHHALQPYGPADWWYVEGGRRNGALATLSAWDGTFFMALFFFVSAHLMPDSVDRRGAGRFLGARLLRLGVPTLVGALTLVPGLMYAYYVHYRDYPPLSFPRYYADVYLGLGERPADWTGPFWPDLQFGHLWFIQNLLAYSLLYVLCRQAARLARLARRGRARRVPPRRWPAPGHRHLACLIPALAAVTFAVRLRYPLDTWVAALGFLQVEPARLPQYATFFALGLLAGRQDWLRRLDARTGLLWLAGGLAGTALLFAVGAHAPCFGPGGANAPSALWALYDSALCVSLSAGLLVLFREAVTGGGRLRAEGAASSYAVYLLHVPLVVAAQYALAGHVAQPVAAWALTALLALPAAFAAAAALRRLPGLRRVL</sequence>
<feature type="transmembrane region" description="Helical" evidence="2">
    <location>
        <begin position="394"/>
        <end position="415"/>
    </location>
</feature>
<name>A0A3A9YSL4_9ACTN</name>
<dbReference type="OrthoDB" id="7375713at2"/>
<keyword evidence="2" id="KW-1133">Transmembrane helix</keyword>
<keyword evidence="4" id="KW-0012">Acyltransferase</keyword>
<dbReference type="PANTHER" id="PTHR36927:SF4">
    <property type="entry name" value="BLR5718 PROTEIN"/>
    <property type="match status" value="1"/>
</dbReference>
<proteinExistence type="predicted"/>
<dbReference type="PANTHER" id="PTHR36927">
    <property type="entry name" value="BLR4337 PROTEIN"/>
    <property type="match status" value="1"/>
</dbReference>
<keyword evidence="5" id="KW-1185">Reference proteome</keyword>
<feature type="domain" description="Acyltransferase 3" evidence="3">
    <location>
        <begin position="40"/>
        <end position="411"/>
    </location>
</feature>
<dbReference type="InterPro" id="IPR002656">
    <property type="entry name" value="Acyl_transf_3_dom"/>
</dbReference>
<protein>
    <submittedName>
        <fullName evidence="4">Acyltransferase</fullName>
    </submittedName>
</protein>
<evidence type="ECO:0000313" key="4">
    <source>
        <dbReference type="EMBL" id="RKN39028.1"/>
    </source>
</evidence>
<reference evidence="4 5" key="1">
    <citation type="journal article" date="2014" name="Int. J. Syst. Evol. Microbiol.">
        <title>Streptomyces hoynatensis sp. nov., isolated from deep marine sediment.</title>
        <authorList>
            <person name="Veyisoglu A."/>
            <person name="Sahin N."/>
        </authorList>
    </citation>
    <scope>NUCLEOTIDE SEQUENCE [LARGE SCALE GENOMIC DNA]</scope>
    <source>
        <strain evidence="4 5">KCTC 29097</strain>
    </source>
</reference>
<dbReference type="GO" id="GO:0016747">
    <property type="term" value="F:acyltransferase activity, transferring groups other than amino-acyl groups"/>
    <property type="evidence" value="ECO:0007669"/>
    <property type="project" value="InterPro"/>
</dbReference>
<keyword evidence="2" id="KW-0472">Membrane</keyword>
<feature type="compositionally biased region" description="Low complexity" evidence="1">
    <location>
        <begin position="1"/>
        <end position="10"/>
    </location>
</feature>
<dbReference type="AlphaFoldDB" id="A0A3A9YSL4"/>
<evidence type="ECO:0000259" key="3">
    <source>
        <dbReference type="Pfam" id="PF01757"/>
    </source>
</evidence>
<evidence type="ECO:0000313" key="5">
    <source>
        <dbReference type="Proteomes" id="UP000272474"/>
    </source>
</evidence>
<gene>
    <name evidence="4" type="ORF">D7294_22900</name>
</gene>
<feature type="transmembrane region" description="Helical" evidence="2">
    <location>
        <begin position="296"/>
        <end position="316"/>
    </location>
</feature>
<dbReference type="RefSeq" id="WP_120682764.1">
    <property type="nucleotide sequence ID" value="NZ_RBAL01000015.1"/>
</dbReference>
<feature type="transmembrane region" description="Helical" evidence="2">
    <location>
        <begin position="184"/>
        <end position="204"/>
    </location>
</feature>
<dbReference type="Proteomes" id="UP000272474">
    <property type="component" value="Unassembled WGS sequence"/>
</dbReference>
<keyword evidence="2" id="KW-0812">Transmembrane</keyword>
<comment type="caution">
    <text evidence="4">The sequence shown here is derived from an EMBL/GenBank/DDBJ whole genome shotgun (WGS) entry which is preliminary data.</text>
</comment>
<keyword evidence="4" id="KW-0808">Transferase</keyword>
<dbReference type="Pfam" id="PF01757">
    <property type="entry name" value="Acyl_transf_3"/>
    <property type="match status" value="1"/>
</dbReference>
<feature type="region of interest" description="Disordered" evidence="1">
    <location>
        <begin position="1"/>
        <end position="31"/>
    </location>
</feature>
<dbReference type="InterPro" id="IPR050623">
    <property type="entry name" value="Glucan_succinyl_AcylTrfase"/>
</dbReference>
<evidence type="ECO:0000256" key="2">
    <source>
        <dbReference type="SAM" id="Phobius"/>
    </source>
</evidence>
<feature type="transmembrane region" description="Helical" evidence="2">
    <location>
        <begin position="369"/>
        <end position="388"/>
    </location>
</feature>